<evidence type="ECO:0008006" key="9">
    <source>
        <dbReference type="Google" id="ProtNLM"/>
    </source>
</evidence>
<comment type="subcellular location">
    <subcellularLocation>
        <location evidence="1">Cytoplasm</location>
    </subcellularLocation>
</comment>
<name>A0AAU9STV1_THLAR</name>
<dbReference type="PANTHER" id="PTHR12537:SF137">
    <property type="entry name" value="PUMILIO HOMOLOG 16-RELATED"/>
    <property type="match status" value="1"/>
</dbReference>
<dbReference type="Gene3D" id="1.25.10.10">
    <property type="entry name" value="Leucine-rich Repeat Variant"/>
    <property type="match status" value="1"/>
</dbReference>
<accession>A0AAU9STV1</accession>
<dbReference type="GO" id="GO:0005737">
    <property type="term" value="C:cytoplasm"/>
    <property type="evidence" value="ECO:0007669"/>
    <property type="project" value="UniProtKB-SubCell"/>
</dbReference>
<evidence type="ECO:0000256" key="3">
    <source>
        <dbReference type="ARBA" id="ARBA00022737"/>
    </source>
</evidence>
<evidence type="ECO:0000256" key="2">
    <source>
        <dbReference type="ARBA" id="ARBA00022490"/>
    </source>
</evidence>
<evidence type="ECO:0000256" key="6">
    <source>
        <dbReference type="PROSITE-ProRule" id="PRU00317"/>
    </source>
</evidence>
<evidence type="ECO:0000313" key="7">
    <source>
        <dbReference type="EMBL" id="CAH2070492.1"/>
    </source>
</evidence>
<keyword evidence="4" id="KW-0810">Translation regulation</keyword>
<evidence type="ECO:0000313" key="8">
    <source>
        <dbReference type="Proteomes" id="UP000836841"/>
    </source>
</evidence>
<dbReference type="InterPro" id="IPR011989">
    <property type="entry name" value="ARM-like"/>
</dbReference>
<dbReference type="InterPro" id="IPR001313">
    <property type="entry name" value="Pumilio_RNA-bd_rpt"/>
</dbReference>
<dbReference type="SMART" id="SM00025">
    <property type="entry name" value="Pumilio"/>
    <property type="match status" value="2"/>
</dbReference>
<dbReference type="SUPFAM" id="SSF48371">
    <property type="entry name" value="ARM repeat"/>
    <property type="match status" value="1"/>
</dbReference>
<gene>
    <name evidence="7" type="ORF">TAV2_LOCUS19652</name>
</gene>
<dbReference type="PROSITE" id="PS50302">
    <property type="entry name" value="PUM"/>
    <property type="match status" value="1"/>
</dbReference>
<protein>
    <recommendedName>
        <fullName evidence="9">PUM-HD domain-containing protein</fullName>
    </recommendedName>
</protein>
<dbReference type="Pfam" id="PF00806">
    <property type="entry name" value="PUF"/>
    <property type="match status" value="2"/>
</dbReference>
<dbReference type="InterPro" id="IPR016024">
    <property type="entry name" value="ARM-type_fold"/>
</dbReference>
<sequence>MYGECLFGKGVGKALTLLLSYDVYGSFVIQRVLQLNDVRCTYNIAVSLRGNCVELAFQKYGRYIVEKLLETEESRVEVVTELFWCEGHRLMRLARSEQGLENEPDDPAPSDNLNEVGKFMYGS</sequence>
<dbReference type="AlphaFoldDB" id="A0AAU9STV1"/>
<evidence type="ECO:0000256" key="4">
    <source>
        <dbReference type="ARBA" id="ARBA00022845"/>
    </source>
</evidence>
<evidence type="ECO:0000256" key="1">
    <source>
        <dbReference type="ARBA" id="ARBA00004496"/>
    </source>
</evidence>
<dbReference type="Proteomes" id="UP000836841">
    <property type="component" value="Chromosome 6"/>
</dbReference>
<organism evidence="7 8">
    <name type="scientific">Thlaspi arvense</name>
    <name type="common">Field penny-cress</name>
    <dbReference type="NCBI Taxonomy" id="13288"/>
    <lineage>
        <taxon>Eukaryota</taxon>
        <taxon>Viridiplantae</taxon>
        <taxon>Streptophyta</taxon>
        <taxon>Embryophyta</taxon>
        <taxon>Tracheophyta</taxon>
        <taxon>Spermatophyta</taxon>
        <taxon>Magnoliopsida</taxon>
        <taxon>eudicotyledons</taxon>
        <taxon>Gunneridae</taxon>
        <taxon>Pentapetalae</taxon>
        <taxon>rosids</taxon>
        <taxon>malvids</taxon>
        <taxon>Brassicales</taxon>
        <taxon>Brassicaceae</taxon>
        <taxon>Thlaspideae</taxon>
        <taxon>Thlaspi</taxon>
    </lineage>
</organism>
<dbReference type="GO" id="GO:0006417">
    <property type="term" value="P:regulation of translation"/>
    <property type="evidence" value="ECO:0007669"/>
    <property type="project" value="UniProtKB-KW"/>
</dbReference>
<keyword evidence="3" id="KW-0677">Repeat</keyword>
<feature type="repeat" description="Pumilio" evidence="6">
    <location>
        <begin position="47"/>
        <end position="84"/>
    </location>
</feature>
<dbReference type="GO" id="GO:0003729">
    <property type="term" value="F:mRNA binding"/>
    <property type="evidence" value="ECO:0007669"/>
    <property type="project" value="TreeGrafter"/>
</dbReference>
<keyword evidence="8" id="KW-1185">Reference proteome</keyword>
<evidence type="ECO:0000256" key="5">
    <source>
        <dbReference type="ARBA" id="ARBA00022884"/>
    </source>
</evidence>
<keyword evidence="2" id="KW-0963">Cytoplasm</keyword>
<dbReference type="PANTHER" id="PTHR12537">
    <property type="entry name" value="RNA BINDING PROTEIN PUMILIO-RELATED"/>
    <property type="match status" value="1"/>
</dbReference>
<keyword evidence="5" id="KW-0694">RNA-binding</keyword>
<dbReference type="EMBL" id="OU466862">
    <property type="protein sequence ID" value="CAH2070492.1"/>
    <property type="molecule type" value="Genomic_DNA"/>
</dbReference>
<proteinExistence type="predicted"/>
<reference evidence="7 8" key="1">
    <citation type="submission" date="2022-03" db="EMBL/GenBank/DDBJ databases">
        <authorList>
            <person name="Nunn A."/>
            <person name="Chopra R."/>
            <person name="Nunn A."/>
            <person name="Contreras Garrido A."/>
        </authorList>
    </citation>
    <scope>NUCLEOTIDE SEQUENCE [LARGE SCALE GENOMIC DNA]</scope>
</reference>